<dbReference type="Gene3D" id="3.40.50.150">
    <property type="entry name" value="Vaccinia Virus protein VP39"/>
    <property type="match status" value="1"/>
</dbReference>
<dbReference type="CDD" id="cd02440">
    <property type="entry name" value="AdoMet_MTases"/>
    <property type="match status" value="1"/>
</dbReference>
<evidence type="ECO:0000259" key="1">
    <source>
        <dbReference type="Pfam" id="PF13649"/>
    </source>
</evidence>
<dbReference type="EMBL" id="CP048104">
    <property type="protein sequence ID" value="QKG83045.1"/>
    <property type="molecule type" value="Genomic_DNA"/>
</dbReference>
<dbReference type="PANTHER" id="PTHR43667:SF2">
    <property type="entry name" value="FATTY ACID C-METHYL TRANSFERASE"/>
    <property type="match status" value="1"/>
</dbReference>
<name>A0A7D3Y2Q3_9BACL</name>
<keyword evidence="3" id="KW-1185">Reference proteome</keyword>
<dbReference type="KEGG" id="kpul:GXN76_00245"/>
<keyword evidence="2" id="KW-0808">Transferase</keyword>
<proteinExistence type="predicted"/>
<dbReference type="PANTHER" id="PTHR43667">
    <property type="entry name" value="CYCLOPROPANE-FATTY-ACYL-PHOSPHOLIPID SYNTHASE"/>
    <property type="match status" value="1"/>
</dbReference>
<dbReference type="AlphaFoldDB" id="A0A7D3Y2Q3"/>
<dbReference type="SUPFAM" id="SSF53335">
    <property type="entry name" value="S-adenosyl-L-methionine-dependent methyltransferases"/>
    <property type="match status" value="1"/>
</dbReference>
<dbReference type="GO" id="GO:0008168">
    <property type="term" value="F:methyltransferase activity"/>
    <property type="evidence" value="ECO:0007669"/>
    <property type="project" value="UniProtKB-KW"/>
</dbReference>
<dbReference type="GO" id="GO:0032259">
    <property type="term" value="P:methylation"/>
    <property type="evidence" value="ECO:0007669"/>
    <property type="project" value="UniProtKB-KW"/>
</dbReference>
<accession>A0A7D3Y2Q3</accession>
<evidence type="ECO:0000313" key="3">
    <source>
        <dbReference type="Proteomes" id="UP000503088"/>
    </source>
</evidence>
<dbReference type="Pfam" id="PF13649">
    <property type="entry name" value="Methyltransf_25"/>
    <property type="match status" value="1"/>
</dbReference>
<feature type="domain" description="Methyltransferase" evidence="1">
    <location>
        <begin position="49"/>
        <end position="145"/>
    </location>
</feature>
<dbReference type="InterPro" id="IPR041698">
    <property type="entry name" value="Methyltransf_25"/>
</dbReference>
<dbReference type="RefSeq" id="WP_173219021.1">
    <property type="nucleotide sequence ID" value="NZ_CP048104.1"/>
</dbReference>
<sequence>MNWIQNFGKQFQSPVGFWGHLAGKLMAFSTGSRNAWTLSLLDIQEDDRVLEIGYGPGIGIDQCSQILQQGKVVGIDPSNTMYKQAYRRNRRAIQGGKVELRISAIEDLLASEEPFDKIYSVNSVMFWPNQQASFQKLHSLLKPDGTIATTYQPFYKGATKKDAVNYAEKLSTVLQQVGFTAISTELKEFKPIAAVCIVARKNRKIS</sequence>
<dbReference type="InterPro" id="IPR050723">
    <property type="entry name" value="CFA/CMAS"/>
</dbReference>
<evidence type="ECO:0000313" key="2">
    <source>
        <dbReference type="EMBL" id="QKG83045.1"/>
    </source>
</evidence>
<dbReference type="Proteomes" id="UP000503088">
    <property type="component" value="Chromosome"/>
</dbReference>
<keyword evidence="2" id="KW-0489">Methyltransferase</keyword>
<reference evidence="2 3" key="1">
    <citation type="submission" date="2020-01" db="EMBL/GenBank/DDBJ databases">
        <authorList>
            <person name="Gulvik C.A."/>
            <person name="Batra D.G."/>
        </authorList>
    </citation>
    <scope>NUCLEOTIDE SEQUENCE [LARGE SCALE GENOMIC DNA]</scope>
    <source>
        <strain evidence="2 3">W9323</strain>
    </source>
</reference>
<gene>
    <name evidence="2" type="ORF">GXN76_00245</name>
</gene>
<dbReference type="InterPro" id="IPR029063">
    <property type="entry name" value="SAM-dependent_MTases_sf"/>
</dbReference>
<organism evidence="2 3">
    <name type="scientific">Kroppenstedtia pulmonis</name>
    <dbReference type="NCBI Taxonomy" id="1380685"/>
    <lineage>
        <taxon>Bacteria</taxon>
        <taxon>Bacillati</taxon>
        <taxon>Bacillota</taxon>
        <taxon>Bacilli</taxon>
        <taxon>Bacillales</taxon>
        <taxon>Thermoactinomycetaceae</taxon>
        <taxon>Kroppenstedtia</taxon>
    </lineage>
</organism>
<protein>
    <submittedName>
        <fullName evidence="2">Class I SAM-dependent methyltransferase</fullName>
    </submittedName>
</protein>